<dbReference type="InterPro" id="IPR048395">
    <property type="entry name" value="Glyco_hydro_31_C"/>
</dbReference>
<dbReference type="InterPro" id="IPR050985">
    <property type="entry name" value="Alpha-glycosidase_related"/>
</dbReference>
<keyword evidence="5" id="KW-1185">Reference proteome</keyword>
<accession>A0A9J6EW95</accession>
<dbReference type="Proteomes" id="UP000821866">
    <property type="component" value="Chromosome 1"/>
</dbReference>
<evidence type="ECO:0000256" key="1">
    <source>
        <dbReference type="ARBA" id="ARBA00022801"/>
    </source>
</evidence>
<protein>
    <recommendedName>
        <fullName evidence="3">Glycosyl hydrolase family 31 C-terminal domain-containing protein</fullName>
    </recommendedName>
</protein>
<dbReference type="GO" id="GO:0016798">
    <property type="term" value="F:hydrolase activity, acting on glycosyl bonds"/>
    <property type="evidence" value="ECO:0007669"/>
    <property type="project" value="UniProtKB-KW"/>
</dbReference>
<gene>
    <name evidence="4" type="ORF">HPB51_001644</name>
</gene>
<proteinExistence type="predicted"/>
<name>A0A9J6EW95_RHIMP</name>
<dbReference type="Pfam" id="PF21365">
    <property type="entry name" value="Glyco_hydro_31_3rd"/>
    <property type="match status" value="1"/>
</dbReference>
<keyword evidence="2" id="KW-0326">Glycosidase</keyword>
<evidence type="ECO:0000313" key="5">
    <source>
        <dbReference type="Proteomes" id="UP000821866"/>
    </source>
</evidence>
<dbReference type="InterPro" id="IPR013780">
    <property type="entry name" value="Glyco_hydro_b"/>
</dbReference>
<reference evidence="4" key="1">
    <citation type="journal article" date="2020" name="Cell">
        <title>Large-Scale Comparative Analyses of Tick Genomes Elucidate Their Genetic Diversity and Vector Capacities.</title>
        <authorList>
            <consortium name="Tick Genome and Microbiome Consortium (TIGMIC)"/>
            <person name="Jia N."/>
            <person name="Wang J."/>
            <person name="Shi W."/>
            <person name="Du L."/>
            <person name="Sun Y."/>
            <person name="Zhan W."/>
            <person name="Jiang J.F."/>
            <person name="Wang Q."/>
            <person name="Zhang B."/>
            <person name="Ji P."/>
            <person name="Bell-Sakyi L."/>
            <person name="Cui X.M."/>
            <person name="Yuan T.T."/>
            <person name="Jiang B.G."/>
            <person name="Yang W.F."/>
            <person name="Lam T.T."/>
            <person name="Chang Q.C."/>
            <person name="Ding S.J."/>
            <person name="Wang X.J."/>
            <person name="Zhu J.G."/>
            <person name="Ruan X.D."/>
            <person name="Zhao L."/>
            <person name="Wei J.T."/>
            <person name="Ye R.Z."/>
            <person name="Que T.C."/>
            <person name="Du C.H."/>
            <person name="Zhou Y.H."/>
            <person name="Cheng J.X."/>
            <person name="Dai P.F."/>
            <person name="Guo W.B."/>
            <person name="Han X.H."/>
            <person name="Huang E.J."/>
            <person name="Li L.F."/>
            <person name="Wei W."/>
            <person name="Gao Y.C."/>
            <person name="Liu J.Z."/>
            <person name="Shao H.Z."/>
            <person name="Wang X."/>
            <person name="Wang C.C."/>
            <person name="Yang T.C."/>
            <person name="Huo Q.B."/>
            <person name="Li W."/>
            <person name="Chen H.Y."/>
            <person name="Chen S.E."/>
            <person name="Zhou L.G."/>
            <person name="Ni X.B."/>
            <person name="Tian J.H."/>
            <person name="Sheng Y."/>
            <person name="Liu T."/>
            <person name="Pan Y.S."/>
            <person name="Xia L.Y."/>
            <person name="Li J."/>
            <person name="Zhao F."/>
            <person name="Cao W.C."/>
        </authorList>
    </citation>
    <scope>NUCLEOTIDE SEQUENCE</scope>
    <source>
        <strain evidence="4">Rmic-2018</strain>
    </source>
</reference>
<evidence type="ECO:0000313" key="4">
    <source>
        <dbReference type="EMBL" id="KAH8038471.1"/>
    </source>
</evidence>
<dbReference type="SUPFAM" id="SSF51011">
    <property type="entry name" value="Glycosyl hydrolase domain"/>
    <property type="match status" value="1"/>
</dbReference>
<organism evidence="4 5">
    <name type="scientific">Rhipicephalus microplus</name>
    <name type="common">Cattle tick</name>
    <name type="synonym">Boophilus microplus</name>
    <dbReference type="NCBI Taxonomy" id="6941"/>
    <lineage>
        <taxon>Eukaryota</taxon>
        <taxon>Metazoa</taxon>
        <taxon>Ecdysozoa</taxon>
        <taxon>Arthropoda</taxon>
        <taxon>Chelicerata</taxon>
        <taxon>Arachnida</taxon>
        <taxon>Acari</taxon>
        <taxon>Parasitiformes</taxon>
        <taxon>Ixodida</taxon>
        <taxon>Ixodoidea</taxon>
        <taxon>Ixodidae</taxon>
        <taxon>Rhipicephalinae</taxon>
        <taxon>Rhipicephalus</taxon>
        <taxon>Boophilus</taxon>
    </lineage>
</organism>
<dbReference type="PANTHER" id="PTHR43053">
    <property type="entry name" value="GLYCOSIDASE FAMILY 31"/>
    <property type="match status" value="1"/>
</dbReference>
<reference evidence="4" key="2">
    <citation type="submission" date="2021-09" db="EMBL/GenBank/DDBJ databases">
        <authorList>
            <person name="Jia N."/>
            <person name="Wang J."/>
            <person name="Shi W."/>
            <person name="Du L."/>
            <person name="Sun Y."/>
            <person name="Zhan W."/>
            <person name="Jiang J."/>
            <person name="Wang Q."/>
            <person name="Zhang B."/>
            <person name="Ji P."/>
            <person name="Sakyi L.B."/>
            <person name="Cui X."/>
            <person name="Yuan T."/>
            <person name="Jiang B."/>
            <person name="Yang W."/>
            <person name="Lam T.T.-Y."/>
            <person name="Chang Q."/>
            <person name="Ding S."/>
            <person name="Wang X."/>
            <person name="Zhu J."/>
            <person name="Ruan X."/>
            <person name="Zhao L."/>
            <person name="Wei J."/>
            <person name="Que T."/>
            <person name="Du C."/>
            <person name="Cheng J."/>
            <person name="Dai P."/>
            <person name="Han X."/>
            <person name="Huang E."/>
            <person name="Gao Y."/>
            <person name="Liu J."/>
            <person name="Shao H."/>
            <person name="Ye R."/>
            <person name="Li L."/>
            <person name="Wei W."/>
            <person name="Wang X."/>
            <person name="Wang C."/>
            <person name="Huo Q."/>
            <person name="Li W."/>
            <person name="Guo W."/>
            <person name="Chen H."/>
            <person name="Chen S."/>
            <person name="Zhou L."/>
            <person name="Zhou L."/>
            <person name="Ni X."/>
            <person name="Tian J."/>
            <person name="Zhou Y."/>
            <person name="Sheng Y."/>
            <person name="Liu T."/>
            <person name="Pan Y."/>
            <person name="Xia L."/>
            <person name="Li J."/>
            <person name="Zhao F."/>
            <person name="Cao W."/>
        </authorList>
    </citation>
    <scope>NUCLEOTIDE SEQUENCE</scope>
    <source>
        <strain evidence="4">Rmic-2018</strain>
        <tissue evidence="4">Larvae</tissue>
    </source>
</reference>
<sequence>MLSFALQVSRVLTQFRKTRVEPAMKEALEEAAPLVRPLWWLDPRDHNTYGAGHQFALGNNLIVAPVLEPGRNSAYVYLPQGWWCEDQKLHRGGKWISVTAPLEKVTYFSRSDKC</sequence>
<dbReference type="EMBL" id="JABSTU010000001">
    <property type="protein sequence ID" value="KAH8038471.1"/>
    <property type="molecule type" value="Genomic_DNA"/>
</dbReference>
<dbReference type="PANTHER" id="PTHR43053:SF4">
    <property type="entry name" value="MYOGENESIS-REGULATING GLYCOSIDASE"/>
    <property type="match status" value="1"/>
</dbReference>
<keyword evidence="1" id="KW-0378">Hydrolase</keyword>
<dbReference type="Gene3D" id="2.60.40.1180">
    <property type="entry name" value="Golgi alpha-mannosidase II"/>
    <property type="match status" value="1"/>
</dbReference>
<comment type="caution">
    <text evidence="4">The sequence shown here is derived from an EMBL/GenBank/DDBJ whole genome shotgun (WGS) entry which is preliminary data.</text>
</comment>
<evidence type="ECO:0000259" key="3">
    <source>
        <dbReference type="Pfam" id="PF21365"/>
    </source>
</evidence>
<dbReference type="VEuPathDB" id="VectorBase:LOC119159472"/>
<dbReference type="AlphaFoldDB" id="A0A9J6EW95"/>
<feature type="domain" description="Glycosyl hydrolase family 31 C-terminal" evidence="3">
    <location>
        <begin position="32"/>
        <end position="112"/>
    </location>
</feature>
<evidence type="ECO:0000256" key="2">
    <source>
        <dbReference type="ARBA" id="ARBA00023295"/>
    </source>
</evidence>